<comment type="caution">
    <text evidence="7">The sequence shown here is derived from an EMBL/GenBank/DDBJ whole genome shotgun (WGS) entry which is preliminary data.</text>
</comment>
<evidence type="ECO:0000256" key="2">
    <source>
        <dbReference type="ARBA" id="ARBA00022737"/>
    </source>
</evidence>
<dbReference type="Pfam" id="PF12874">
    <property type="entry name" value="zf-met"/>
    <property type="match status" value="2"/>
</dbReference>
<evidence type="ECO:0000313" key="7">
    <source>
        <dbReference type="EMBL" id="KAK3346566.1"/>
    </source>
</evidence>
<evidence type="ECO:0000256" key="3">
    <source>
        <dbReference type="ARBA" id="ARBA00022771"/>
    </source>
</evidence>
<evidence type="ECO:0000313" key="8">
    <source>
        <dbReference type="Proteomes" id="UP001275084"/>
    </source>
</evidence>
<evidence type="ECO:0000256" key="4">
    <source>
        <dbReference type="ARBA" id="ARBA00022833"/>
    </source>
</evidence>
<dbReference type="Gene3D" id="3.30.160.60">
    <property type="entry name" value="Classic Zinc Finger"/>
    <property type="match status" value="3"/>
</dbReference>
<dbReference type="PROSITE" id="PS00028">
    <property type="entry name" value="ZINC_FINGER_C2H2_1"/>
    <property type="match status" value="3"/>
</dbReference>
<protein>
    <recommendedName>
        <fullName evidence="6">C2H2-type domain-containing protein</fullName>
    </recommendedName>
</protein>
<dbReference type="Proteomes" id="UP001275084">
    <property type="component" value="Unassembled WGS sequence"/>
</dbReference>
<dbReference type="PANTHER" id="PTHR24409">
    <property type="entry name" value="ZINC FINGER PROTEIN 142"/>
    <property type="match status" value="1"/>
</dbReference>
<dbReference type="GO" id="GO:0008270">
    <property type="term" value="F:zinc ion binding"/>
    <property type="evidence" value="ECO:0007669"/>
    <property type="project" value="UniProtKB-KW"/>
</dbReference>
<reference evidence="7" key="2">
    <citation type="submission" date="2023-06" db="EMBL/GenBank/DDBJ databases">
        <authorList>
            <consortium name="Lawrence Berkeley National Laboratory"/>
            <person name="Haridas S."/>
            <person name="Hensen N."/>
            <person name="Bonometti L."/>
            <person name="Westerberg I."/>
            <person name="Brannstrom I.O."/>
            <person name="Guillou S."/>
            <person name="Cros-Aarteil S."/>
            <person name="Calhoun S."/>
            <person name="Kuo A."/>
            <person name="Mondo S."/>
            <person name="Pangilinan J."/>
            <person name="Riley R."/>
            <person name="Labutti K."/>
            <person name="Andreopoulos B."/>
            <person name="Lipzen A."/>
            <person name="Chen C."/>
            <person name="Yanf M."/>
            <person name="Daum C."/>
            <person name="Ng V."/>
            <person name="Clum A."/>
            <person name="Steindorff A."/>
            <person name="Ohm R."/>
            <person name="Martin F."/>
            <person name="Silar P."/>
            <person name="Natvig D."/>
            <person name="Lalanne C."/>
            <person name="Gautier V."/>
            <person name="Ament-Velasquez S.L."/>
            <person name="Kruys A."/>
            <person name="Hutchinson M.I."/>
            <person name="Powell A.J."/>
            <person name="Barry K."/>
            <person name="Miller A.N."/>
            <person name="Grigoriev I.V."/>
            <person name="Debuchy R."/>
            <person name="Gladieux P."/>
            <person name="Thoren M.H."/>
            <person name="Johannesson H."/>
        </authorList>
    </citation>
    <scope>NUCLEOTIDE SEQUENCE</scope>
    <source>
        <strain evidence="7">CBS 955.72</strain>
    </source>
</reference>
<keyword evidence="3 5" id="KW-0863">Zinc-finger</keyword>
<evidence type="ECO:0000256" key="1">
    <source>
        <dbReference type="ARBA" id="ARBA00022723"/>
    </source>
</evidence>
<evidence type="ECO:0000256" key="5">
    <source>
        <dbReference type="PROSITE-ProRule" id="PRU00042"/>
    </source>
</evidence>
<dbReference type="PROSITE" id="PS50157">
    <property type="entry name" value="ZINC_FINGER_C2H2_2"/>
    <property type="match status" value="3"/>
</dbReference>
<keyword evidence="1" id="KW-0479">Metal-binding</keyword>
<proteinExistence type="predicted"/>
<keyword evidence="8" id="KW-1185">Reference proteome</keyword>
<feature type="domain" description="C2H2-type" evidence="6">
    <location>
        <begin position="93"/>
        <end position="122"/>
    </location>
</feature>
<evidence type="ECO:0000259" key="6">
    <source>
        <dbReference type="PROSITE" id="PS50157"/>
    </source>
</evidence>
<sequence length="276" mass="31649">MFECGTCGKEFPAGPHARDNHCRSTGHDWPDFECDTCDRYFRSESARLQHMRDLGHFDQQDCESEVEWCSLQHCYFTAATHNDIKDHEVREHFFCRECDRLFDNYNNIKMHLNSRTHRGQSVKCPFCSVAYTTATGMTHHLECGACPRAQGLNRDEIYRIVRSKDPNGMISKKLITWPGESNVKYEATSRTWNGHGYECYLCNRAFSALHGLNAHLNSPAHQQALYHCPKRSCGSDFKTLAAIINHLESESCGATRFDTVQRRIGDIVTGNRLISF</sequence>
<organism evidence="7 8">
    <name type="scientific">Lasiosphaeria hispida</name>
    <dbReference type="NCBI Taxonomy" id="260671"/>
    <lineage>
        <taxon>Eukaryota</taxon>
        <taxon>Fungi</taxon>
        <taxon>Dikarya</taxon>
        <taxon>Ascomycota</taxon>
        <taxon>Pezizomycotina</taxon>
        <taxon>Sordariomycetes</taxon>
        <taxon>Sordariomycetidae</taxon>
        <taxon>Sordariales</taxon>
        <taxon>Lasiosphaeriaceae</taxon>
        <taxon>Lasiosphaeria</taxon>
    </lineage>
</organism>
<dbReference type="AlphaFoldDB" id="A0AAJ0HBI6"/>
<keyword evidence="2" id="KW-0677">Repeat</keyword>
<keyword evidence="4" id="KW-0862">Zinc</keyword>
<dbReference type="SUPFAM" id="SSF57667">
    <property type="entry name" value="beta-beta-alpha zinc fingers"/>
    <property type="match status" value="2"/>
</dbReference>
<dbReference type="InterPro" id="IPR013087">
    <property type="entry name" value="Znf_C2H2_type"/>
</dbReference>
<dbReference type="EMBL" id="JAUIQD010000006">
    <property type="protein sequence ID" value="KAK3346566.1"/>
    <property type="molecule type" value="Genomic_DNA"/>
</dbReference>
<dbReference type="InterPro" id="IPR036236">
    <property type="entry name" value="Znf_C2H2_sf"/>
</dbReference>
<feature type="domain" description="C2H2-type" evidence="6">
    <location>
        <begin position="197"/>
        <end position="221"/>
    </location>
</feature>
<accession>A0AAJ0HBI6</accession>
<name>A0AAJ0HBI6_9PEZI</name>
<reference evidence="7" key="1">
    <citation type="journal article" date="2023" name="Mol. Phylogenet. Evol.">
        <title>Genome-scale phylogeny and comparative genomics of the fungal order Sordariales.</title>
        <authorList>
            <person name="Hensen N."/>
            <person name="Bonometti L."/>
            <person name="Westerberg I."/>
            <person name="Brannstrom I.O."/>
            <person name="Guillou S."/>
            <person name="Cros-Aarteil S."/>
            <person name="Calhoun S."/>
            <person name="Haridas S."/>
            <person name="Kuo A."/>
            <person name="Mondo S."/>
            <person name="Pangilinan J."/>
            <person name="Riley R."/>
            <person name="LaButti K."/>
            <person name="Andreopoulos B."/>
            <person name="Lipzen A."/>
            <person name="Chen C."/>
            <person name="Yan M."/>
            <person name="Daum C."/>
            <person name="Ng V."/>
            <person name="Clum A."/>
            <person name="Steindorff A."/>
            <person name="Ohm R.A."/>
            <person name="Martin F."/>
            <person name="Silar P."/>
            <person name="Natvig D.O."/>
            <person name="Lalanne C."/>
            <person name="Gautier V."/>
            <person name="Ament-Velasquez S.L."/>
            <person name="Kruys A."/>
            <person name="Hutchinson M.I."/>
            <person name="Powell A.J."/>
            <person name="Barry K."/>
            <person name="Miller A.N."/>
            <person name="Grigoriev I.V."/>
            <person name="Debuchy R."/>
            <person name="Gladieux P."/>
            <person name="Hiltunen Thoren M."/>
            <person name="Johannesson H."/>
        </authorList>
    </citation>
    <scope>NUCLEOTIDE SEQUENCE</scope>
    <source>
        <strain evidence="7">CBS 955.72</strain>
    </source>
</reference>
<feature type="domain" description="C2H2-type" evidence="6">
    <location>
        <begin position="32"/>
        <end position="61"/>
    </location>
</feature>
<gene>
    <name evidence="7" type="ORF">B0T25DRAFT_460272</name>
</gene>
<dbReference type="SMART" id="SM00355">
    <property type="entry name" value="ZnF_C2H2"/>
    <property type="match status" value="7"/>
</dbReference>